<keyword evidence="3" id="KW-1185">Reference proteome</keyword>
<protein>
    <submittedName>
        <fullName evidence="2">Uncharacterized protein</fullName>
    </submittedName>
</protein>
<dbReference type="VEuPathDB" id="FungiDB:Z518_02008"/>
<accession>A0A0D2JDR2</accession>
<name>A0A0D2JDR2_9EURO</name>
<organism evidence="2 3">
    <name type="scientific">Rhinocladiella mackenziei CBS 650.93</name>
    <dbReference type="NCBI Taxonomy" id="1442369"/>
    <lineage>
        <taxon>Eukaryota</taxon>
        <taxon>Fungi</taxon>
        <taxon>Dikarya</taxon>
        <taxon>Ascomycota</taxon>
        <taxon>Pezizomycotina</taxon>
        <taxon>Eurotiomycetes</taxon>
        <taxon>Chaetothyriomycetidae</taxon>
        <taxon>Chaetothyriales</taxon>
        <taxon>Herpotrichiellaceae</taxon>
        <taxon>Rhinocladiella</taxon>
    </lineage>
</organism>
<sequence>MASLIVAAGILVHNKVHDKKQAKREKKRLAYEARYRELEEEYASHQEKLPRQRSVREHQCEPRHGETLGPEE</sequence>
<gene>
    <name evidence="2" type="ORF">Z518_02008</name>
</gene>
<reference evidence="2 3" key="1">
    <citation type="submission" date="2015-01" db="EMBL/GenBank/DDBJ databases">
        <title>The Genome Sequence of Rhinocladiella mackenzie CBS 650.93.</title>
        <authorList>
            <consortium name="The Broad Institute Genomics Platform"/>
            <person name="Cuomo C."/>
            <person name="de Hoog S."/>
            <person name="Gorbushina A."/>
            <person name="Stielow B."/>
            <person name="Teixiera M."/>
            <person name="Abouelleil A."/>
            <person name="Chapman S.B."/>
            <person name="Priest M."/>
            <person name="Young S.K."/>
            <person name="Wortman J."/>
            <person name="Nusbaum C."/>
            <person name="Birren B."/>
        </authorList>
    </citation>
    <scope>NUCLEOTIDE SEQUENCE [LARGE SCALE GENOMIC DNA]</scope>
    <source>
        <strain evidence="2 3">CBS 650.93</strain>
    </source>
</reference>
<dbReference type="GeneID" id="25290079"/>
<feature type="region of interest" description="Disordered" evidence="1">
    <location>
        <begin position="40"/>
        <end position="72"/>
    </location>
</feature>
<dbReference type="HOGENOM" id="CLU_2723557_0_0_1"/>
<feature type="compositionally biased region" description="Basic and acidic residues" evidence="1">
    <location>
        <begin position="40"/>
        <end position="66"/>
    </location>
</feature>
<evidence type="ECO:0000256" key="1">
    <source>
        <dbReference type="SAM" id="MobiDB-lite"/>
    </source>
</evidence>
<evidence type="ECO:0000313" key="3">
    <source>
        <dbReference type="Proteomes" id="UP000053617"/>
    </source>
</evidence>
<dbReference type="RefSeq" id="XP_013274491.1">
    <property type="nucleotide sequence ID" value="XM_013419037.1"/>
</dbReference>
<evidence type="ECO:0000313" key="2">
    <source>
        <dbReference type="EMBL" id="KIX07355.1"/>
    </source>
</evidence>
<dbReference type="Proteomes" id="UP000053617">
    <property type="component" value="Unassembled WGS sequence"/>
</dbReference>
<proteinExistence type="predicted"/>
<dbReference type="AlphaFoldDB" id="A0A0D2JDR2"/>
<dbReference type="EMBL" id="KN847476">
    <property type="protein sequence ID" value="KIX07355.1"/>
    <property type="molecule type" value="Genomic_DNA"/>
</dbReference>